<dbReference type="PANTHER" id="PTHR42718">
    <property type="entry name" value="MAJOR FACILITATOR SUPERFAMILY MULTIDRUG TRANSPORTER MFSC"/>
    <property type="match status" value="1"/>
</dbReference>
<dbReference type="EMBL" id="BAAAJK010000007">
    <property type="protein sequence ID" value="GAA1386705.1"/>
    <property type="molecule type" value="Genomic_DNA"/>
</dbReference>
<keyword evidence="4 7" id="KW-0812">Transmembrane</keyword>
<dbReference type="InterPro" id="IPR011701">
    <property type="entry name" value="MFS"/>
</dbReference>
<feature type="transmembrane region" description="Helical" evidence="7">
    <location>
        <begin position="57"/>
        <end position="74"/>
    </location>
</feature>
<evidence type="ECO:0000256" key="7">
    <source>
        <dbReference type="SAM" id="Phobius"/>
    </source>
</evidence>
<feature type="transmembrane region" description="Helical" evidence="7">
    <location>
        <begin position="410"/>
        <end position="428"/>
    </location>
</feature>
<dbReference type="PANTHER" id="PTHR42718:SF47">
    <property type="entry name" value="METHYL VIOLOGEN RESISTANCE PROTEIN SMVA"/>
    <property type="match status" value="1"/>
</dbReference>
<evidence type="ECO:0000256" key="4">
    <source>
        <dbReference type="ARBA" id="ARBA00022692"/>
    </source>
</evidence>
<keyword evidence="10" id="KW-1185">Reference proteome</keyword>
<feature type="transmembrane region" description="Helical" evidence="7">
    <location>
        <begin position="364"/>
        <end position="389"/>
    </location>
</feature>
<comment type="subcellular location">
    <subcellularLocation>
        <location evidence="1">Cell membrane</location>
        <topology evidence="1">Multi-pass membrane protein</topology>
    </subcellularLocation>
</comment>
<keyword evidence="2" id="KW-0813">Transport</keyword>
<dbReference type="PROSITE" id="PS50850">
    <property type="entry name" value="MFS"/>
    <property type="match status" value="1"/>
</dbReference>
<dbReference type="RefSeq" id="WP_344020963.1">
    <property type="nucleotide sequence ID" value="NZ_BAAAJK010000007.1"/>
</dbReference>
<evidence type="ECO:0000313" key="10">
    <source>
        <dbReference type="Proteomes" id="UP001501414"/>
    </source>
</evidence>
<sequence>MTTETSLTGNDRAGPREWIGLAVLALPLLVLALDISVLYLAAPALAVDLQPSATQQLWILDIYGFLIAGFLITMGTLGDRIGRRRLLLIGAAAFAVASVLAAFAPTAELLIAARALLGIAGATLMPSTLGLISTMFPDPVQRRFAVAVWMTTFSVGAAIGPLVGGALVEAFWWGAVFLLGVPVMLLLLVLGPLLLPEEHGSRAGRLDPTSVVLSLTAMLPLVYAVKNTAAYGPEAITLVPAVVGVVSGVLFVRRQRRLADPLLDIALFTRPAFTAAVLVLLVALLAVNGLFFVLPQYLQLVGGASALTAGLWMLPVAGVTVAGSLLTPVLARRFGVRTVVATSAGLAALGSLLVGLVGAGGGTVAVLVLVSGTVLGLSPIGVLATDLVIGSVPSARAGSAASISETAGELGVALGVAVTGSVLAAVYGGRLVLPPGLPAEAADRAREGLAGAVTAAGSLPPGPATALLDAGRSAFTAGFGVVGLVASGLLTGVVVLALTALRHAGR</sequence>
<dbReference type="Gene3D" id="1.20.1250.20">
    <property type="entry name" value="MFS general substrate transporter like domains"/>
    <property type="match status" value="1"/>
</dbReference>
<name>A0ABN1XPV2_9PSEU</name>
<feature type="domain" description="Major facilitator superfamily (MFS) profile" evidence="8">
    <location>
        <begin position="20"/>
        <end position="504"/>
    </location>
</feature>
<evidence type="ECO:0000256" key="2">
    <source>
        <dbReference type="ARBA" id="ARBA00022448"/>
    </source>
</evidence>
<dbReference type="Pfam" id="PF07690">
    <property type="entry name" value="MFS_1"/>
    <property type="match status" value="1"/>
</dbReference>
<feature type="transmembrane region" description="Helical" evidence="7">
    <location>
        <begin position="300"/>
        <end position="326"/>
    </location>
</feature>
<dbReference type="SUPFAM" id="SSF103473">
    <property type="entry name" value="MFS general substrate transporter"/>
    <property type="match status" value="1"/>
</dbReference>
<feature type="transmembrane region" description="Helical" evidence="7">
    <location>
        <begin position="144"/>
        <end position="164"/>
    </location>
</feature>
<feature type="transmembrane region" description="Helical" evidence="7">
    <location>
        <begin position="338"/>
        <end position="358"/>
    </location>
</feature>
<keyword evidence="3" id="KW-1003">Cell membrane</keyword>
<evidence type="ECO:0000256" key="5">
    <source>
        <dbReference type="ARBA" id="ARBA00022989"/>
    </source>
</evidence>
<evidence type="ECO:0000313" key="9">
    <source>
        <dbReference type="EMBL" id="GAA1386705.1"/>
    </source>
</evidence>
<feature type="transmembrane region" description="Helical" evidence="7">
    <location>
        <begin position="231"/>
        <end position="252"/>
    </location>
</feature>
<comment type="caution">
    <text evidence="9">The sequence shown here is derived from an EMBL/GenBank/DDBJ whole genome shotgun (WGS) entry which is preliminary data.</text>
</comment>
<feature type="transmembrane region" description="Helical" evidence="7">
    <location>
        <begin position="21"/>
        <end position="45"/>
    </location>
</feature>
<feature type="transmembrane region" description="Helical" evidence="7">
    <location>
        <begin position="273"/>
        <end position="294"/>
    </location>
</feature>
<feature type="transmembrane region" description="Helical" evidence="7">
    <location>
        <begin position="86"/>
        <end position="105"/>
    </location>
</feature>
<evidence type="ECO:0000256" key="6">
    <source>
        <dbReference type="ARBA" id="ARBA00023136"/>
    </source>
</evidence>
<accession>A0ABN1XPV2</accession>
<keyword evidence="5 7" id="KW-1133">Transmembrane helix</keyword>
<feature type="transmembrane region" description="Helical" evidence="7">
    <location>
        <begin position="170"/>
        <end position="194"/>
    </location>
</feature>
<dbReference type="InterPro" id="IPR036259">
    <property type="entry name" value="MFS_trans_sf"/>
</dbReference>
<protein>
    <submittedName>
        <fullName evidence="9">MFS transporter</fullName>
    </submittedName>
</protein>
<dbReference type="Gene3D" id="1.20.1720.10">
    <property type="entry name" value="Multidrug resistance protein D"/>
    <property type="match status" value="1"/>
</dbReference>
<organism evidence="9 10">
    <name type="scientific">Pseudonocardia kongjuensis</name>
    <dbReference type="NCBI Taxonomy" id="102227"/>
    <lineage>
        <taxon>Bacteria</taxon>
        <taxon>Bacillati</taxon>
        <taxon>Actinomycetota</taxon>
        <taxon>Actinomycetes</taxon>
        <taxon>Pseudonocardiales</taxon>
        <taxon>Pseudonocardiaceae</taxon>
        <taxon>Pseudonocardia</taxon>
    </lineage>
</organism>
<dbReference type="Proteomes" id="UP001501414">
    <property type="component" value="Unassembled WGS sequence"/>
</dbReference>
<proteinExistence type="predicted"/>
<keyword evidence="6 7" id="KW-0472">Membrane</keyword>
<feature type="transmembrane region" description="Helical" evidence="7">
    <location>
        <begin position="206"/>
        <end position="225"/>
    </location>
</feature>
<evidence type="ECO:0000256" key="1">
    <source>
        <dbReference type="ARBA" id="ARBA00004651"/>
    </source>
</evidence>
<dbReference type="CDD" id="cd17321">
    <property type="entry name" value="MFS_MMR_MDR_like"/>
    <property type="match status" value="1"/>
</dbReference>
<dbReference type="InterPro" id="IPR020846">
    <property type="entry name" value="MFS_dom"/>
</dbReference>
<feature type="transmembrane region" description="Helical" evidence="7">
    <location>
        <begin position="111"/>
        <end position="132"/>
    </location>
</feature>
<reference evidence="9 10" key="1">
    <citation type="journal article" date="2019" name="Int. J. Syst. Evol. Microbiol.">
        <title>The Global Catalogue of Microorganisms (GCM) 10K type strain sequencing project: providing services to taxonomists for standard genome sequencing and annotation.</title>
        <authorList>
            <consortium name="The Broad Institute Genomics Platform"/>
            <consortium name="The Broad Institute Genome Sequencing Center for Infectious Disease"/>
            <person name="Wu L."/>
            <person name="Ma J."/>
        </authorList>
    </citation>
    <scope>NUCLEOTIDE SEQUENCE [LARGE SCALE GENOMIC DNA]</scope>
    <source>
        <strain evidence="9 10">JCM 11896</strain>
    </source>
</reference>
<evidence type="ECO:0000259" key="8">
    <source>
        <dbReference type="PROSITE" id="PS50850"/>
    </source>
</evidence>
<evidence type="ECO:0000256" key="3">
    <source>
        <dbReference type="ARBA" id="ARBA00022475"/>
    </source>
</evidence>
<feature type="transmembrane region" description="Helical" evidence="7">
    <location>
        <begin position="477"/>
        <end position="501"/>
    </location>
</feature>
<gene>
    <name evidence="9" type="ORF">GCM10009613_21100</name>
</gene>